<gene>
    <name evidence="2" type="ORF">IFO67_16950</name>
</gene>
<feature type="domain" description="Serine aminopeptidase S33" evidence="1">
    <location>
        <begin position="48"/>
        <end position="151"/>
    </location>
</feature>
<dbReference type="InterPro" id="IPR053145">
    <property type="entry name" value="AB_hydrolase_Est10"/>
</dbReference>
<proteinExistence type="predicted"/>
<dbReference type="EMBL" id="JACYTO010000002">
    <property type="protein sequence ID" value="MBD8504581.1"/>
    <property type="molecule type" value="Genomic_DNA"/>
</dbReference>
<evidence type="ECO:0000313" key="2">
    <source>
        <dbReference type="EMBL" id="MBD8504581.1"/>
    </source>
</evidence>
<dbReference type="InterPro" id="IPR029058">
    <property type="entry name" value="AB_hydrolase_fold"/>
</dbReference>
<evidence type="ECO:0000313" key="3">
    <source>
        <dbReference type="Proteomes" id="UP000603602"/>
    </source>
</evidence>
<protein>
    <submittedName>
        <fullName evidence="2">Hydrolase 1, exosortase A system-associated</fullName>
    </submittedName>
</protein>
<keyword evidence="3" id="KW-1185">Reference proteome</keyword>
<sequence>MNYRESAFLIDCEGDEMVAILSEPVQARASLGVLVVVGGPQYRVGSHRQFVRLARRLAAAGIACMRFDVRGMGDASGDERDFEATGADIREALDAFVARVPALSGVVLWGLCDGASAACLYAPQDRRVAGLVLLNPWVRTTAGAARTYLRHYYLKRVFDAAFWAKLLRGGVSPGRALAGVLDKLREARGKPSASPGASVPAPADGLPQRMVHALVRAGLPLLVVLSGRDYVAREFEQVVANDPRWQRLMENARVVRMAEADHTFSDLALCDDVSGLTASWVDGLVPGRSSRGVAAGGGEG</sequence>
<dbReference type="NCBIfam" id="TIGR03100">
    <property type="entry name" value="hydr1_PEP"/>
    <property type="match status" value="1"/>
</dbReference>
<dbReference type="Pfam" id="PF12146">
    <property type="entry name" value="Hydrolase_4"/>
    <property type="match status" value="1"/>
</dbReference>
<organism evidence="2 3">
    <name type="scientific">Thauera sedimentorum</name>
    <dbReference type="NCBI Taxonomy" id="2767595"/>
    <lineage>
        <taxon>Bacteria</taxon>
        <taxon>Pseudomonadati</taxon>
        <taxon>Pseudomonadota</taxon>
        <taxon>Betaproteobacteria</taxon>
        <taxon>Rhodocyclales</taxon>
        <taxon>Zoogloeaceae</taxon>
        <taxon>Thauera</taxon>
    </lineage>
</organism>
<dbReference type="Gene3D" id="3.40.50.1820">
    <property type="entry name" value="alpha/beta hydrolase"/>
    <property type="match status" value="1"/>
</dbReference>
<dbReference type="PANTHER" id="PTHR43265">
    <property type="entry name" value="ESTERASE ESTD"/>
    <property type="match status" value="1"/>
</dbReference>
<dbReference type="PANTHER" id="PTHR43265:SF1">
    <property type="entry name" value="ESTERASE ESTD"/>
    <property type="match status" value="1"/>
</dbReference>
<reference evidence="3" key="1">
    <citation type="submission" date="2023-07" db="EMBL/GenBank/DDBJ databases">
        <title>Thauera sp. CAU 1555 isolated from sand of Yaerae Beach.</title>
        <authorList>
            <person name="Kim W."/>
        </authorList>
    </citation>
    <scope>NUCLEOTIDE SEQUENCE [LARGE SCALE GENOMIC DNA]</scope>
    <source>
        <strain evidence="3">CAU 1555</strain>
    </source>
</reference>
<name>A0ABR9BEI6_9RHOO</name>
<dbReference type="GO" id="GO:0016787">
    <property type="term" value="F:hydrolase activity"/>
    <property type="evidence" value="ECO:0007669"/>
    <property type="project" value="UniProtKB-KW"/>
</dbReference>
<dbReference type="InterPro" id="IPR017531">
    <property type="entry name" value="Hydrolase-1_PEP"/>
</dbReference>
<dbReference type="InterPro" id="IPR022742">
    <property type="entry name" value="Hydrolase_4"/>
</dbReference>
<accession>A0ABR9BEI6</accession>
<dbReference type="RefSeq" id="WP_187719310.1">
    <property type="nucleotide sequence ID" value="NZ_JACTAH010000002.1"/>
</dbReference>
<dbReference type="Proteomes" id="UP000603602">
    <property type="component" value="Unassembled WGS sequence"/>
</dbReference>
<dbReference type="SUPFAM" id="SSF53474">
    <property type="entry name" value="alpha/beta-Hydrolases"/>
    <property type="match status" value="1"/>
</dbReference>
<comment type="caution">
    <text evidence="2">The sequence shown here is derived from an EMBL/GenBank/DDBJ whole genome shotgun (WGS) entry which is preliminary data.</text>
</comment>
<evidence type="ECO:0000259" key="1">
    <source>
        <dbReference type="Pfam" id="PF12146"/>
    </source>
</evidence>
<keyword evidence="2" id="KW-0378">Hydrolase</keyword>